<dbReference type="AlphaFoldDB" id="A0AAW0R6I0"/>
<sequence length="169" mass="19037">MSSNKSSLRPLTQEERAANPLYLLVPAAKYDQEGGDQRQAITCSHVYDWIRNIKVANDRIISAGMAVLPMNKVGRVVEGGRTTSVYNMDKHGTKYFVSYSGRDVFARVPELFMKDTHVYQLAALYVSMMNNCSHPDKIDLETSWHGMKDGSWAIHIHPKPGYSANKTRS</sequence>
<dbReference type="Proteomes" id="UP001392437">
    <property type="component" value="Unassembled WGS sequence"/>
</dbReference>
<proteinExistence type="predicted"/>
<dbReference type="EMBL" id="JAQQWP010000002">
    <property type="protein sequence ID" value="KAK8129477.1"/>
    <property type="molecule type" value="Genomic_DNA"/>
</dbReference>
<reference evidence="1 2" key="1">
    <citation type="submission" date="2023-01" db="EMBL/GenBank/DDBJ databases">
        <title>Analysis of 21 Apiospora genomes using comparative genomics revels a genus with tremendous synthesis potential of carbohydrate active enzymes and secondary metabolites.</title>
        <authorList>
            <person name="Sorensen T."/>
        </authorList>
    </citation>
    <scope>NUCLEOTIDE SEQUENCE [LARGE SCALE GENOMIC DNA]</scope>
    <source>
        <strain evidence="1 2">CBS 117206</strain>
    </source>
</reference>
<evidence type="ECO:0000313" key="1">
    <source>
        <dbReference type="EMBL" id="KAK8129477.1"/>
    </source>
</evidence>
<evidence type="ECO:0000313" key="2">
    <source>
        <dbReference type="Proteomes" id="UP001392437"/>
    </source>
</evidence>
<name>A0AAW0R6I0_9PEZI</name>
<accession>A0AAW0R6I0</accession>
<organism evidence="1 2">
    <name type="scientific">Apiospora kogelbergensis</name>
    <dbReference type="NCBI Taxonomy" id="1337665"/>
    <lineage>
        <taxon>Eukaryota</taxon>
        <taxon>Fungi</taxon>
        <taxon>Dikarya</taxon>
        <taxon>Ascomycota</taxon>
        <taxon>Pezizomycotina</taxon>
        <taxon>Sordariomycetes</taxon>
        <taxon>Xylariomycetidae</taxon>
        <taxon>Amphisphaeriales</taxon>
        <taxon>Apiosporaceae</taxon>
        <taxon>Apiospora</taxon>
    </lineage>
</organism>
<protein>
    <submittedName>
        <fullName evidence="1">Uncharacterized protein</fullName>
    </submittedName>
</protein>
<gene>
    <name evidence="1" type="ORF">PG999_001857</name>
</gene>
<keyword evidence="2" id="KW-1185">Reference proteome</keyword>
<comment type="caution">
    <text evidence="1">The sequence shown here is derived from an EMBL/GenBank/DDBJ whole genome shotgun (WGS) entry which is preliminary data.</text>
</comment>